<sequence>MDIDPPVPPPSSAPKKKPKFTPKAPSRRKTGPVLPKIDDDVEVDPELLRKLHERHGTRRPKVEKKSSSNVTTSHGAGSSSTPLKPEDESSKNSPNFRESAQKNIIISNSIGKKDGHIDKMLIDDEIKSSRKTKKKYKERWDPRSYYPISLPWRPLGSGDPEILNEQEFGEEKDYDENKINSASELRLLEKDDEKRMILFKFPQKLPLDKQTKPVPVNAKGKEKVNSSSFKERDPSNRSSDLNELPNGHVGKMLVYKSGAIKFKLGDILFDVSSGILDECAQNVALMNTKSKDCFVLGQVDKQAVIVPDLDSILDNINGQ</sequence>
<protein>
    <submittedName>
        <fullName evidence="1">Uncharacterized protein</fullName>
    </submittedName>
</protein>
<name>A0ACB9BFX4_CICIN</name>
<proteinExistence type="predicted"/>
<reference evidence="1 2" key="2">
    <citation type="journal article" date="2022" name="Mol. Ecol. Resour.">
        <title>The genomes of chicory, endive, great burdock and yacon provide insights into Asteraceae paleo-polyploidization history and plant inulin production.</title>
        <authorList>
            <person name="Fan W."/>
            <person name="Wang S."/>
            <person name="Wang H."/>
            <person name="Wang A."/>
            <person name="Jiang F."/>
            <person name="Liu H."/>
            <person name="Zhao H."/>
            <person name="Xu D."/>
            <person name="Zhang Y."/>
        </authorList>
    </citation>
    <scope>NUCLEOTIDE SEQUENCE [LARGE SCALE GENOMIC DNA]</scope>
    <source>
        <strain evidence="2">cv. Punajuju</strain>
        <tissue evidence="1">Leaves</tissue>
    </source>
</reference>
<organism evidence="1 2">
    <name type="scientific">Cichorium intybus</name>
    <name type="common">Chicory</name>
    <dbReference type="NCBI Taxonomy" id="13427"/>
    <lineage>
        <taxon>Eukaryota</taxon>
        <taxon>Viridiplantae</taxon>
        <taxon>Streptophyta</taxon>
        <taxon>Embryophyta</taxon>
        <taxon>Tracheophyta</taxon>
        <taxon>Spermatophyta</taxon>
        <taxon>Magnoliopsida</taxon>
        <taxon>eudicotyledons</taxon>
        <taxon>Gunneridae</taxon>
        <taxon>Pentapetalae</taxon>
        <taxon>asterids</taxon>
        <taxon>campanulids</taxon>
        <taxon>Asterales</taxon>
        <taxon>Asteraceae</taxon>
        <taxon>Cichorioideae</taxon>
        <taxon>Cichorieae</taxon>
        <taxon>Cichoriinae</taxon>
        <taxon>Cichorium</taxon>
    </lineage>
</organism>
<gene>
    <name evidence="1" type="ORF">L2E82_31829</name>
</gene>
<dbReference type="EMBL" id="CM042014">
    <property type="protein sequence ID" value="KAI3720834.1"/>
    <property type="molecule type" value="Genomic_DNA"/>
</dbReference>
<keyword evidence="2" id="KW-1185">Reference proteome</keyword>
<dbReference type="Proteomes" id="UP001055811">
    <property type="component" value="Linkage Group LG06"/>
</dbReference>
<accession>A0ACB9BFX4</accession>
<reference evidence="2" key="1">
    <citation type="journal article" date="2022" name="Mol. Ecol. Resour.">
        <title>The genomes of chicory, endive, great burdock and yacon provide insights into Asteraceae palaeo-polyploidization history and plant inulin production.</title>
        <authorList>
            <person name="Fan W."/>
            <person name="Wang S."/>
            <person name="Wang H."/>
            <person name="Wang A."/>
            <person name="Jiang F."/>
            <person name="Liu H."/>
            <person name="Zhao H."/>
            <person name="Xu D."/>
            <person name="Zhang Y."/>
        </authorList>
    </citation>
    <scope>NUCLEOTIDE SEQUENCE [LARGE SCALE GENOMIC DNA]</scope>
    <source>
        <strain evidence="2">cv. Punajuju</strain>
    </source>
</reference>
<evidence type="ECO:0000313" key="1">
    <source>
        <dbReference type="EMBL" id="KAI3720834.1"/>
    </source>
</evidence>
<evidence type="ECO:0000313" key="2">
    <source>
        <dbReference type="Proteomes" id="UP001055811"/>
    </source>
</evidence>
<comment type="caution">
    <text evidence="1">The sequence shown here is derived from an EMBL/GenBank/DDBJ whole genome shotgun (WGS) entry which is preliminary data.</text>
</comment>